<dbReference type="Pfam" id="PF19516">
    <property type="entry name" value="DUF6049"/>
    <property type="match status" value="1"/>
</dbReference>
<sequence>MGHFPAIDSPSLRIAHMRAGPSESRGRKSYFAKIAAVSLIASLLVVISGAIVTPTEAALMDGVAVSSSFSRSGVLTPGVPATVTILVANDSPQDLAPATVSVTAIDEPVSTLAELDAWLTSTAGARGNEIGTADLAATQQGEVSAISVNLDASTSGWDSSWGPRALLITVDTGQGVIAREHAAVLYEGGAAPGVARLAVVVPVVVPYSTDPVFSADTLTTLIAPTGDLGRLAHATQGTTATLAIDPRIPVSVLANGPQVAGAETWWDRWVSQHTGSFLLAYGDADLAGQVEAGATALLDPGYRDASTPVEAALASVFRADSAAATPAPPTSAPPTPTTLTWSPAMRSMAWPAANSVSAEVMPVLTSSGYTSALLSSANVSDGLGALASVRIGNMPGLVSNDAISAALVHASAAATDDEWGTAMNTALVRLATYALDPESQHATIATLSRSATADTTGRLAQTLSAIAAVPWLSAQGLTEISSIPARDASLVSRSEPADRLTDISRLLKKSADVAEFATIAETPELVTHPETRRVMSTLGVGWITNSDWPRAVNATLGQLASTLGSVRVATDSDINMIGSSATLPLSIENGLDTPVTVVVTAAPRNSKLVITSPVVVKVESRAQAVARFSAEARVSNGSVLVDTWLATASGQPIGTQRVITINVHADWETAGLVSLAIVFVGLVVAGILRTRRRKKMQGS</sequence>
<dbReference type="InterPro" id="IPR046112">
    <property type="entry name" value="DUF6049"/>
</dbReference>
<evidence type="ECO:0000313" key="2">
    <source>
        <dbReference type="EMBL" id="CAB4889469.1"/>
    </source>
</evidence>
<organism evidence="2">
    <name type="scientific">freshwater metagenome</name>
    <dbReference type="NCBI Taxonomy" id="449393"/>
    <lineage>
        <taxon>unclassified sequences</taxon>
        <taxon>metagenomes</taxon>
        <taxon>ecological metagenomes</taxon>
    </lineage>
</organism>
<keyword evidence="1" id="KW-0812">Transmembrane</keyword>
<protein>
    <submittedName>
        <fullName evidence="2">Unannotated protein</fullName>
    </submittedName>
</protein>
<evidence type="ECO:0000256" key="1">
    <source>
        <dbReference type="SAM" id="Phobius"/>
    </source>
</evidence>
<proteinExistence type="predicted"/>
<reference evidence="2" key="1">
    <citation type="submission" date="2020-05" db="EMBL/GenBank/DDBJ databases">
        <authorList>
            <person name="Chiriac C."/>
            <person name="Salcher M."/>
            <person name="Ghai R."/>
            <person name="Kavagutti S V."/>
        </authorList>
    </citation>
    <scope>NUCLEOTIDE SEQUENCE</scope>
</reference>
<keyword evidence="1" id="KW-1133">Transmembrane helix</keyword>
<gene>
    <name evidence="2" type="ORF">UFOPK3516_00236</name>
</gene>
<dbReference type="AlphaFoldDB" id="A0A6J7FB31"/>
<feature type="transmembrane region" description="Helical" evidence="1">
    <location>
        <begin position="30"/>
        <end position="52"/>
    </location>
</feature>
<dbReference type="EMBL" id="CAFBMB010000009">
    <property type="protein sequence ID" value="CAB4889469.1"/>
    <property type="molecule type" value="Genomic_DNA"/>
</dbReference>
<keyword evidence="1" id="KW-0472">Membrane</keyword>
<feature type="transmembrane region" description="Helical" evidence="1">
    <location>
        <begin position="670"/>
        <end position="688"/>
    </location>
</feature>
<accession>A0A6J7FB31</accession>
<name>A0A6J7FB31_9ZZZZ</name>